<gene>
    <name evidence="5" type="ORF">ES288_D04G051800v1</name>
</gene>
<organism evidence="5 6">
    <name type="scientific">Gossypium darwinii</name>
    <name type="common">Darwin's cotton</name>
    <name type="synonym">Gossypium barbadense var. darwinii</name>
    <dbReference type="NCBI Taxonomy" id="34276"/>
    <lineage>
        <taxon>Eukaryota</taxon>
        <taxon>Viridiplantae</taxon>
        <taxon>Streptophyta</taxon>
        <taxon>Embryophyta</taxon>
        <taxon>Tracheophyta</taxon>
        <taxon>Spermatophyta</taxon>
        <taxon>Magnoliopsida</taxon>
        <taxon>eudicotyledons</taxon>
        <taxon>Gunneridae</taxon>
        <taxon>Pentapetalae</taxon>
        <taxon>rosids</taxon>
        <taxon>malvids</taxon>
        <taxon>Malvales</taxon>
        <taxon>Malvaceae</taxon>
        <taxon>Malvoideae</taxon>
        <taxon>Gossypium</taxon>
    </lineage>
</organism>
<sequence>MAMGDYESTATSLEGEENLIAAAEHIVKALGSNKNFTKDVKKILADLGSQLSTMATIEDNMVEGKKSGIEEQLSVVEVKIMSWESDDSMIWDSGPDEVAEYLNAVDGARKLTERLENQCLSSQEEKDLLCRAHDVLQMAMQRLEDEFKHVLVHHRQPFEPEPISFRSSEDDAVEEGSIVSFGDESVEESTLRDSISRNSEEFIVDLVHPDVISDLKCIANLMFSSNYDHECRQAYILVRKDALDECLFNLEIEKLSIEDVLKMEWGTLNSKIKRWVRAMKVFVRPYLVSEKWLCDQTFAELGSSNLVCFVEAAKAPMLQLLNFAEAISIGSHQPERLVRILDMYEVLADLLLDINALFSDEVGSSIRIEYQEVLKRLADTVRVTFLEFENAIATNASISPFAGGGVHHLTKYVMNYIRLLADYNETLNLLLKNHDGATATSLSPDMSPATGEESITKDFSDSCSPMALHLQSLTSVLEANLDEKSKLYRDASLQHFFLMNNIYYMAQKVKNSELRLIFEDKWIRKHNWKFQQHAMSYERATWSSILSLLKDDSNSSSGSTSRTVLRERLRSFYVAFDEVYKTQTAWIITDVQLREDLRISTSLKVIQAYRTFVGRQMQHIGEKHIRYNAEELQDYLLDLFEGSQKSLHNPNRR</sequence>
<reference evidence="5 6" key="1">
    <citation type="submission" date="2019-06" db="EMBL/GenBank/DDBJ databases">
        <title>WGS assembly of Gossypium darwinii.</title>
        <authorList>
            <person name="Chen Z.J."/>
            <person name="Sreedasyam A."/>
            <person name="Ando A."/>
            <person name="Song Q."/>
            <person name="De L."/>
            <person name="Hulse-Kemp A."/>
            <person name="Ding M."/>
            <person name="Ye W."/>
            <person name="Kirkbride R."/>
            <person name="Jenkins J."/>
            <person name="Plott C."/>
            <person name="Lovell J."/>
            <person name="Lin Y.-M."/>
            <person name="Vaughn R."/>
            <person name="Liu B."/>
            <person name="Li W."/>
            <person name="Simpson S."/>
            <person name="Scheffler B."/>
            <person name="Saski C."/>
            <person name="Grover C."/>
            <person name="Hu G."/>
            <person name="Conover J."/>
            <person name="Carlson J."/>
            <person name="Shu S."/>
            <person name="Boston L."/>
            <person name="Williams M."/>
            <person name="Peterson D."/>
            <person name="Mcgee K."/>
            <person name="Jones D."/>
            <person name="Wendel J."/>
            <person name="Stelly D."/>
            <person name="Grimwood J."/>
            <person name="Schmutz J."/>
        </authorList>
    </citation>
    <scope>NUCLEOTIDE SEQUENCE [LARGE SCALE GENOMIC DNA]</scope>
    <source>
        <strain evidence="5">1808015.09</strain>
    </source>
</reference>
<dbReference type="InterPro" id="IPR016159">
    <property type="entry name" value="Cullin_repeat-like_dom_sf"/>
</dbReference>
<dbReference type="Proteomes" id="UP000323506">
    <property type="component" value="Chromosome D04"/>
</dbReference>
<keyword evidence="6" id="KW-1185">Reference proteome</keyword>
<dbReference type="GO" id="GO:0000145">
    <property type="term" value="C:exocyst"/>
    <property type="evidence" value="ECO:0007669"/>
    <property type="project" value="InterPro"/>
</dbReference>
<dbReference type="Gene3D" id="1.20.1280.170">
    <property type="entry name" value="Exocyst complex component Exo70"/>
    <property type="match status" value="1"/>
</dbReference>
<dbReference type="EMBL" id="CM017704">
    <property type="protein sequence ID" value="TYG72837.1"/>
    <property type="molecule type" value="Genomic_DNA"/>
</dbReference>
<evidence type="ECO:0000256" key="2">
    <source>
        <dbReference type="ARBA" id="ARBA00022448"/>
    </source>
</evidence>
<evidence type="ECO:0000256" key="3">
    <source>
        <dbReference type="RuleBase" id="RU365026"/>
    </source>
</evidence>
<dbReference type="GO" id="GO:0006887">
    <property type="term" value="P:exocytosis"/>
    <property type="evidence" value="ECO:0007669"/>
    <property type="project" value="UniProtKB-KW"/>
</dbReference>
<dbReference type="InterPro" id="IPR004140">
    <property type="entry name" value="Exo70"/>
</dbReference>
<dbReference type="SUPFAM" id="SSF74788">
    <property type="entry name" value="Cullin repeat-like"/>
    <property type="match status" value="1"/>
</dbReference>
<keyword evidence="3" id="KW-0653">Protein transport</keyword>
<dbReference type="PANTHER" id="PTHR12542">
    <property type="entry name" value="EXOCYST COMPLEX PROTEIN EXO70"/>
    <property type="match status" value="1"/>
</dbReference>
<accession>A0A5D2CT52</accession>
<dbReference type="AlphaFoldDB" id="A0A5D2CT52"/>
<feature type="domain" description="Exocyst complex subunit Exo70 C-terminal" evidence="4">
    <location>
        <begin position="273"/>
        <end position="638"/>
    </location>
</feature>
<comment type="function">
    <text evidence="3">Component of the exocyst complex.</text>
</comment>
<keyword evidence="2 3" id="KW-0813">Transport</keyword>
<evidence type="ECO:0000259" key="4">
    <source>
        <dbReference type="Pfam" id="PF03081"/>
    </source>
</evidence>
<dbReference type="Pfam" id="PF03081">
    <property type="entry name" value="Exo70_C"/>
    <property type="match status" value="1"/>
</dbReference>
<name>A0A5D2CT52_GOSDA</name>
<dbReference type="GO" id="GO:0005546">
    <property type="term" value="F:phosphatidylinositol-4,5-bisphosphate binding"/>
    <property type="evidence" value="ECO:0007669"/>
    <property type="project" value="InterPro"/>
</dbReference>
<dbReference type="InterPro" id="IPR046364">
    <property type="entry name" value="Exo70_C"/>
</dbReference>
<evidence type="ECO:0000256" key="1">
    <source>
        <dbReference type="ARBA" id="ARBA00006756"/>
    </source>
</evidence>
<dbReference type="GO" id="GO:0015031">
    <property type="term" value="P:protein transport"/>
    <property type="evidence" value="ECO:0007669"/>
    <property type="project" value="UniProtKB-KW"/>
</dbReference>
<evidence type="ECO:0000313" key="5">
    <source>
        <dbReference type="EMBL" id="TYG72837.1"/>
    </source>
</evidence>
<keyword evidence="3" id="KW-0268">Exocytosis</keyword>
<evidence type="ECO:0000313" key="6">
    <source>
        <dbReference type="Proteomes" id="UP000323506"/>
    </source>
</evidence>
<dbReference type="Pfam" id="PF20669">
    <property type="entry name" value="Exo70_N"/>
    <property type="match status" value="1"/>
</dbReference>
<proteinExistence type="inferred from homology"/>
<protein>
    <recommendedName>
        <fullName evidence="3">Exocyst subunit Exo70 family protein</fullName>
    </recommendedName>
</protein>
<dbReference type="PANTHER" id="PTHR12542:SF49">
    <property type="entry name" value="EXOCYST SUBUNIT EXO70 FAMILY PROTEIN"/>
    <property type="match status" value="1"/>
</dbReference>
<comment type="similarity">
    <text evidence="1 3">Belongs to the EXO70 family.</text>
</comment>